<proteinExistence type="predicted"/>
<organism evidence="1 2">
    <name type="scientific">Hyphomicrobium sulfonivorans</name>
    <dbReference type="NCBI Taxonomy" id="121290"/>
    <lineage>
        <taxon>Bacteria</taxon>
        <taxon>Pseudomonadati</taxon>
        <taxon>Pseudomonadota</taxon>
        <taxon>Alphaproteobacteria</taxon>
        <taxon>Hyphomicrobiales</taxon>
        <taxon>Hyphomicrobiaceae</taxon>
        <taxon>Hyphomicrobium</taxon>
    </lineage>
</organism>
<gene>
    <name evidence="1" type="ORF">APY04_2038</name>
</gene>
<reference evidence="1 2" key="1">
    <citation type="submission" date="2015-10" db="EMBL/GenBank/DDBJ databases">
        <title>Transcriptomic analysis of a linuron degrading triple-species bacterial consortium.</title>
        <authorList>
            <person name="Albers P."/>
        </authorList>
    </citation>
    <scope>NUCLEOTIDE SEQUENCE [LARGE SCALE GENOMIC DNA]</scope>
    <source>
        <strain evidence="1 2">WDL6</strain>
    </source>
</reference>
<evidence type="ECO:0000313" key="1">
    <source>
        <dbReference type="EMBL" id="KWT67051.1"/>
    </source>
</evidence>
<keyword evidence="2" id="KW-1185">Reference proteome</keyword>
<name>A0A109BE29_HYPSL</name>
<accession>A0A109BE29</accession>
<comment type="caution">
    <text evidence="1">The sequence shown here is derived from an EMBL/GenBank/DDBJ whole genome shotgun (WGS) entry which is preliminary data.</text>
</comment>
<dbReference type="Proteomes" id="UP000059074">
    <property type="component" value="Unassembled WGS sequence"/>
</dbReference>
<evidence type="ECO:0000313" key="2">
    <source>
        <dbReference type="Proteomes" id="UP000059074"/>
    </source>
</evidence>
<dbReference type="AlphaFoldDB" id="A0A109BE29"/>
<sequence length="38" mass="4128">MHAGKHAFFKCHESPFRVGARVYGAAGPKAQGFGPRKQ</sequence>
<dbReference type="EMBL" id="LMTR01000066">
    <property type="protein sequence ID" value="KWT67051.1"/>
    <property type="molecule type" value="Genomic_DNA"/>
</dbReference>
<protein>
    <submittedName>
        <fullName evidence="1">Uncharacterized protein</fullName>
    </submittedName>
</protein>